<organism evidence="1 2">
    <name type="scientific">Blautia stercoris</name>
    <dbReference type="NCBI Taxonomy" id="871664"/>
    <lineage>
        <taxon>Bacteria</taxon>
        <taxon>Bacillati</taxon>
        <taxon>Bacillota</taxon>
        <taxon>Clostridia</taxon>
        <taxon>Lachnospirales</taxon>
        <taxon>Lachnospiraceae</taxon>
        <taxon>Blautia</taxon>
    </lineage>
</organism>
<protein>
    <submittedName>
        <fullName evidence="1">Uncharacterized protein</fullName>
    </submittedName>
</protein>
<evidence type="ECO:0000313" key="1">
    <source>
        <dbReference type="EMBL" id="MBC8627135.1"/>
    </source>
</evidence>
<reference evidence="1 2" key="1">
    <citation type="submission" date="2020-08" db="EMBL/GenBank/DDBJ databases">
        <title>Genome public.</title>
        <authorList>
            <person name="Liu C."/>
            <person name="Sun Q."/>
        </authorList>
    </citation>
    <scope>NUCLEOTIDE SEQUENCE [LARGE SCALE GENOMIC DNA]</scope>
    <source>
        <strain evidence="1 2">3_YM_SP_D4_24.mj</strain>
    </source>
</reference>
<comment type="caution">
    <text evidence="1">The sequence shown here is derived from an EMBL/GenBank/DDBJ whole genome shotgun (WGS) entry which is preliminary data.</text>
</comment>
<dbReference type="RefSeq" id="WP_187558015.1">
    <property type="nucleotide sequence ID" value="NZ_JACRTP010000001.1"/>
</dbReference>
<gene>
    <name evidence="1" type="ORF">H8712_00585</name>
</gene>
<proteinExistence type="predicted"/>
<keyword evidence="2" id="KW-1185">Reference proteome</keyword>
<accession>A0ABR7P8G9</accession>
<sequence length="121" mass="14604">MKREEELDRKFLTSGQEKVKLEIALMRYFELAKDKNKDFLSEMEQTYQNYLLKRFRPAMETLLEQKENKKMRQLFLQKKMSQGLLEELLLMASKAHNTEAFLWLLEQKQALYGFEKGDMEL</sequence>
<dbReference type="EMBL" id="JACRTP010000001">
    <property type="protein sequence ID" value="MBC8627135.1"/>
    <property type="molecule type" value="Genomic_DNA"/>
</dbReference>
<name>A0ABR7P8G9_9FIRM</name>
<dbReference type="Proteomes" id="UP000661649">
    <property type="component" value="Unassembled WGS sequence"/>
</dbReference>
<evidence type="ECO:0000313" key="2">
    <source>
        <dbReference type="Proteomes" id="UP000661649"/>
    </source>
</evidence>